<evidence type="ECO:0000313" key="3">
    <source>
        <dbReference type="Proteomes" id="UP001054945"/>
    </source>
</evidence>
<name>A0AAV4P0B7_CAEEX</name>
<keyword evidence="3" id="KW-1185">Reference proteome</keyword>
<dbReference type="GO" id="GO:0006508">
    <property type="term" value="P:proteolysis"/>
    <property type="evidence" value="ECO:0007669"/>
    <property type="project" value="InterPro"/>
</dbReference>
<sequence>MKNSQSKNTPVISQSNLAQASITTDDSEPEVLISRISIPASKFVDTQFKVAHLKITQVKCGNVVLNGVIDTGTQISIVRENLVADTPYDGERKKKNIFSIWRK</sequence>
<dbReference type="EMBL" id="BPLR01003860">
    <property type="protein sequence ID" value="GIX89435.1"/>
    <property type="molecule type" value="Genomic_DNA"/>
</dbReference>
<gene>
    <name evidence="2" type="ORF">CEXT_311751</name>
</gene>
<protein>
    <submittedName>
        <fullName evidence="2">Retrovirus-related Pol polyprotein from transposon opus</fullName>
    </submittedName>
</protein>
<dbReference type="PROSITE" id="PS00141">
    <property type="entry name" value="ASP_PROTEASE"/>
    <property type="match status" value="1"/>
</dbReference>
<proteinExistence type="predicted"/>
<feature type="region of interest" description="Disordered" evidence="1">
    <location>
        <begin position="1"/>
        <end position="28"/>
    </location>
</feature>
<organism evidence="2 3">
    <name type="scientific">Caerostris extrusa</name>
    <name type="common">Bark spider</name>
    <name type="synonym">Caerostris bankana</name>
    <dbReference type="NCBI Taxonomy" id="172846"/>
    <lineage>
        <taxon>Eukaryota</taxon>
        <taxon>Metazoa</taxon>
        <taxon>Ecdysozoa</taxon>
        <taxon>Arthropoda</taxon>
        <taxon>Chelicerata</taxon>
        <taxon>Arachnida</taxon>
        <taxon>Araneae</taxon>
        <taxon>Araneomorphae</taxon>
        <taxon>Entelegynae</taxon>
        <taxon>Araneoidea</taxon>
        <taxon>Araneidae</taxon>
        <taxon>Caerostris</taxon>
    </lineage>
</organism>
<dbReference type="AlphaFoldDB" id="A0AAV4P0B7"/>
<comment type="caution">
    <text evidence="2">The sequence shown here is derived from an EMBL/GenBank/DDBJ whole genome shotgun (WGS) entry which is preliminary data.</text>
</comment>
<feature type="compositionally biased region" description="Polar residues" evidence="1">
    <location>
        <begin position="1"/>
        <end position="24"/>
    </location>
</feature>
<evidence type="ECO:0000256" key="1">
    <source>
        <dbReference type="SAM" id="MobiDB-lite"/>
    </source>
</evidence>
<dbReference type="GO" id="GO:0004190">
    <property type="term" value="F:aspartic-type endopeptidase activity"/>
    <property type="evidence" value="ECO:0007669"/>
    <property type="project" value="InterPro"/>
</dbReference>
<reference evidence="2 3" key="1">
    <citation type="submission" date="2021-06" db="EMBL/GenBank/DDBJ databases">
        <title>Caerostris extrusa draft genome.</title>
        <authorList>
            <person name="Kono N."/>
            <person name="Arakawa K."/>
        </authorList>
    </citation>
    <scope>NUCLEOTIDE SEQUENCE [LARGE SCALE GENOMIC DNA]</scope>
</reference>
<accession>A0AAV4P0B7</accession>
<dbReference type="InterPro" id="IPR001969">
    <property type="entry name" value="Aspartic_peptidase_AS"/>
</dbReference>
<evidence type="ECO:0000313" key="2">
    <source>
        <dbReference type="EMBL" id="GIX89435.1"/>
    </source>
</evidence>
<dbReference type="Proteomes" id="UP001054945">
    <property type="component" value="Unassembled WGS sequence"/>
</dbReference>